<evidence type="ECO:0000313" key="1">
    <source>
        <dbReference type="EMBL" id="JAE18650.1"/>
    </source>
</evidence>
<dbReference type="EMBL" id="GBRH01179246">
    <property type="protein sequence ID" value="JAE18650.1"/>
    <property type="molecule type" value="Transcribed_RNA"/>
</dbReference>
<proteinExistence type="predicted"/>
<reference evidence="1" key="1">
    <citation type="submission" date="2014-09" db="EMBL/GenBank/DDBJ databases">
        <authorList>
            <person name="Magalhaes I.L.F."/>
            <person name="Oliveira U."/>
            <person name="Santos F.R."/>
            <person name="Vidigal T.H.D.A."/>
            <person name="Brescovit A.D."/>
            <person name="Santos A.J."/>
        </authorList>
    </citation>
    <scope>NUCLEOTIDE SEQUENCE</scope>
    <source>
        <tissue evidence="1">Shoot tissue taken approximately 20 cm above the soil surface</tissue>
    </source>
</reference>
<sequence length="39" mass="4301">MSDLRIFNLMGAGSIFRTYTSIESIPQCTEPDPIVALNV</sequence>
<dbReference type="AlphaFoldDB" id="A0A0A9G0P8"/>
<name>A0A0A9G0P8_ARUDO</name>
<reference evidence="1" key="2">
    <citation type="journal article" date="2015" name="Data Brief">
        <title>Shoot transcriptome of the giant reed, Arundo donax.</title>
        <authorList>
            <person name="Barrero R.A."/>
            <person name="Guerrero F.D."/>
            <person name="Moolhuijzen P."/>
            <person name="Goolsby J.A."/>
            <person name="Tidwell J."/>
            <person name="Bellgard S.E."/>
            <person name="Bellgard M.I."/>
        </authorList>
    </citation>
    <scope>NUCLEOTIDE SEQUENCE</scope>
    <source>
        <tissue evidence="1">Shoot tissue taken approximately 20 cm above the soil surface</tissue>
    </source>
</reference>
<organism evidence="1">
    <name type="scientific">Arundo donax</name>
    <name type="common">Giant reed</name>
    <name type="synonym">Donax arundinaceus</name>
    <dbReference type="NCBI Taxonomy" id="35708"/>
    <lineage>
        <taxon>Eukaryota</taxon>
        <taxon>Viridiplantae</taxon>
        <taxon>Streptophyta</taxon>
        <taxon>Embryophyta</taxon>
        <taxon>Tracheophyta</taxon>
        <taxon>Spermatophyta</taxon>
        <taxon>Magnoliopsida</taxon>
        <taxon>Liliopsida</taxon>
        <taxon>Poales</taxon>
        <taxon>Poaceae</taxon>
        <taxon>PACMAD clade</taxon>
        <taxon>Arundinoideae</taxon>
        <taxon>Arundineae</taxon>
        <taxon>Arundo</taxon>
    </lineage>
</organism>
<protein>
    <submittedName>
        <fullName evidence="1">Uncharacterized protein</fullName>
    </submittedName>
</protein>
<accession>A0A0A9G0P8</accession>